<evidence type="ECO:0000313" key="2">
    <source>
        <dbReference type="EMBL" id="OZM70042.1"/>
    </source>
</evidence>
<dbReference type="Proteomes" id="UP000242444">
    <property type="component" value="Unassembled WGS sequence"/>
</dbReference>
<name>A0A263CV86_9PSEU</name>
<dbReference type="InParanoid" id="A0A263CV86"/>
<keyword evidence="3" id="KW-1185">Reference proteome</keyword>
<evidence type="ECO:0008006" key="4">
    <source>
        <dbReference type="Google" id="ProtNLM"/>
    </source>
</evidence>
<dbReference type="OrthoDB" id="3620461at2"/>
<reference evidence="2 3" key="1">
    <citation type="submission" date="2017-07" db="EMBL/GenBank/DDBJ databases">
        <title>Amycolatopsis antarcticus sp. nov., isolated from the surface of an Antarcticus brown macroalga.</title>
        <authorList>
            <person name="Wang J."/>
            <person name="Leiva S."/>
            <person name="Huang J."/>
            <person name="Huang Y."/>
        </authorList>
    </citation>
    <scope>NUCLEOTIDE SEQUENCE [LARGE SCALE GENOMIC DNA]</scope>
    <source>
        <strain evidence="2 3">AU-G6</strain>
    </source>
</reference>
<protein>
    <recommendedName>
        <fullName evidence="4">Chromosome partition protein Smc</fullName>
    </recommendedName>
</protein>
<accession>A0A263CV86</accession>
<dbReference type="RefSeq" id="WP_094866063.1">
    <property type="nucleotide sequence ID" value="NZ_NKYE01000026.1"/>
</dbReference>
<feature type="coiled-coil region" evidence="1">
    <location>
        <begin position="62"/>
        <end position="117"/>
    </location>
</feature>
<sequence length="183" mass="20205">MTENEAELPGRVRAELTRLRAEREVFTAEQDRLKRKLADTEYELRTVTGGGREDLASSTERVAELGEKLERGEADRAELAARVSTLDGDIATVRAERDSLRAELAGCRTERDELRLRVLDAELALAAGQFEPVASTEPAEPVASAAAERRAAEIAAELDAHKQTVSWRVTAPLRAVRTRLKRS</sequence>
<comment type="caution">
    <text evidence="2">The sequence shown here is derived from an EMBL/GenBank/DDBJ whole genome shotgun (WGS) entry which is preliminary data.</text>
</comment>
<gene>
    <name evidence="2" type="ORF">CFN78_27300</name>
</gene>
<evidence type="ECO:0000256" key="1">
    <source>
        <dbReference type="SAM" id="Coils"/>
    </source>
</evidence>
<organism evidence="2 3">
    <name type="scientific">Amycolatopsis antarctica</name>
    <dbReference type="NCBI Taxonomy" id="1854586"/>
    <lineage>
        <taxon>Bacteria</taxon>
        <taxon>Bacillati</taxon>
        <taxon>Actinomycetota</taxon>
        <taxon>Actinomycetes</taxon>
        <taxon>Pseudonocardiales</taxon>
        <taxon>Pseudonocardiaceae</taxon>
        <taxon>Amycolatopsis</taxon>
    </lineage>
</organism>
<proteinExistence type="predicted"/>
<dbReference type="AlphaFoldDB" id="A0A263CV86"/>
<keyword evidence="1" id="KW-0175">Coiled coil</keyword>
<evidence type="ECO:0000313" key="3">
    <source>
        <dbReference type="Proteomes" id="UP000242444"/>
    </source>
</evidence>
<dbReference type="EMBL" id="NKYE01000026">
    <property type="protein sequence ID" value="OZM70042.1"/>
    <property type="molecule type" value="Genomic_DNA"/>
</dbReference>